<dbReference type="RefSeq" id="WP_377935087.1">
    <property type="nucleotide sequence ID" value="NZ_JBHUMF010000025.1"/>
</dbReference>
<dbReference type="Proteomes" id="UP001597506">
    <property type="component" value="Unassembled WGS sequence"/>
</dbReference>
<reference evidence="2" key="1">
    <citation type="journal article" date="2019" name="Int. J. Syst. Evol. Microbiol.">
        <title>The Global Catalogue of Microorganisms (GCM) 10K type strain sequencing project: providing services to taxonomists for standard genome sequencing and annotation.</title>
        <authorList>
            <consortium name="The Broad Institute Genomics Platform"/>
            <consortium name="The Broad Institute Genome Sequencing Center for Infectious Disease"/>
            <person name="Wu L."/>
            <person name="Ma J."/>
        </authorList>
    </citation>
    <scope>NUCLEOTIDE SEQUENCE [LARGE SCALE GENOMIC DNA]</scope>
    <source>
        <strain evidence="2">KCTC 3913</strain>
    </source>
</reference>
<dbReference type="EMBL" id="JBHUMF010000025">
    <property type="protein sequence ID" value="MFD2681141.1"/>
    <property type="molecule type" value="Genomic_DNA"/>
</dbReference>
<protein>
    <recommendedName>
        <fullName evidence="3">Fur-regulated basic protein FbpA</fullName>
    </recommendedName>
</protein>
<accession>A0ABW5RS47</accession>
<evidence type="ECO:0000313" key="2">
    <source>
        <dbReference type="Proteomes" id="UP001597506"/>
    </source>
</evidence>
<comment type="caution">
    <text evidence="1">The sequence shown here is derived from an EMBL/GenBank/DDBJ whole genome shotgun (WGS) entry which is preliminary data.</text>
</comment>
<keyword evidence="2" id="KW-1185">Reference proteome</keyword>
<sequence length="67" mass="7838">MLQKINSLDTEKRKRLDQLVKKIGMYLKRCLLPLEIHHLFHNELAAGARQRKAKAARSAREENRDVS</sequence>
<evidence type="ECO:0008006" key="3">
    <source>
        <dbReference type="Google" id="ProtNLM"/>
    </source>
</evidence>
<name>A0ABW5RS47_9BACI</name>
<proteinExistence type="predicted"/>
<organism evidence="1 2">
    <name type="scientific">Bacillus seohaeanensis</name>
    <dbReference type="NCBI Taxonomy" id="284580"/>
    <lineage>
        <taxon>Bacteria</taxon>
        <taxon>Bacillati</taxon>
        <taxon>Bacillota</taxon>
        <taxon>Bacilli</taxon>
        <taxon>Bacillales</taxon>
        <taxon>Bacillaceae</taxon>
        <taxon>Bacillus</taxon>
    </lineage>
</organism>
<gene>
    <name evidence="1" type="ORF">ACFSUL_10325</name>
</gene>
<evidence type="ECO:0000313" key="1">
    <source>
        <dbReference type="EMBL" id="MFD2681141.1"/>
    </source>
</evidence>